<accession>A0A1F6U5Z8</accession>
<evidence type="ECO:0000256" key="5">
    <source>
        <dbReference type="HAMAP-Rule" id="MF_00265"/>
    </source>
</evidence>
<dbReference type="GO" id="GO:0000287">
    <property type="term" value="F:magnesium ion binding"/>
    <property type="evidence" value="ECO:0007669"/>
    <property type="project" value="UniProtKB-UniRule"/>
</dbReference>
<evidence type="ECO:0000256" key="2">
    <source>
        <dbReference type="ARBA" id="ARBA00022722"/>
    </source>
</evidence>
<dbReference type="Pfam" id="PF01850">
    <property type="entry name" value="PIN"/>
    <property type="match status" value="1"/>
</dbReference>
<organism evidence="7 8">
    <name type="scientific">Candidatus Muproteobacteria bacterium RIFCSPLOWO2_01_FULL_60_18</name>
    <dbReference type="NCBI Taxonomy" id="1817768"/>
    <lineage>
        <taxon>Bacteria</taxon>
        <taxon>Pseudomonadati</taxon>
        <taxon>Pseudomonadota</taxon>
        <taxon>Candidatus Muproteobacteria</taxon>
    </lineage>
</organism>
<dbReference type="HAMAP" id="MF_00265">
    <property type="entry name" value="VapC_Nob1"/>
    <property type="match status" value="1"/>
</dbReference>
<dbReference type="Gene3D" id="3.40.50.1010">
    <property type="entry name" value="5'-nuclease"/>
    <property type="match status" value="1"/>
</dbReference>
<comment type="caution">
    <text evidence="7">The sequence shown here is derived from an EMBL/GenBank/DDBJ whole genome shotgun (WGS) entry which is preliminary data.</text>
</comment>
<evidence type="ECO:0000313" key="7">
    <source>
        <dbReference type="EMBL" id="OGI52806.1"/>
    </source>
</evidence>
<evidence type="ECO:0000256" key="3">
    <source>
        <dbReference type="ARBA" id="ARBA00022723"/>
    </source>
</evidence>
<comment type="function">
    <text evidence="5">Toxic component of a toxin-antitoxin (TA) system. An RNase.</text>
</comment>
<dbReference type="AlphaFoldDB" id="A0A1F6U5Z8"/>
<dbReference type="EC" id="3.1.-.-" evidence="5"/>
<dbReference type="InterPro" id="IPR022907">
    <property type="entry name" value="VapC_family"/>
</dbReference>
<sequence length="153" mass="17260">MPQRAPVNFFRSTPLQSTLVDSGPLVALFAADESHHRWVARFIKSSRMRFSTTWPVVTEVCAILSRSHPAMVAFLEWVARGGLDIEDLVPADLPAMLVLLRKYADLPMDLADASLVVLAERTGRDAIVSLDSDFEVYRLHGKRPFRNLLSRRK</sequence>
<gene>
    <name evidence="5" type="primary">vapC</name>
    <name evidence="7" type="ORF">A3A87_02680</name>
</gene>
<evidence type="ECO:0000313" key="8">
    <source>
        <dbReference type="Proteomes" id="UP000179037"/>
    </source>
</evidence>
<proteinExistence type="inferred from homology"/>
<dbReference type="EMBL" id="MFTC01000007">
    <property type="protein sequence ID" value="OGI52806.1"/>
    <property type="molecule type" value="Genomic_DNA"/>
</dbReference>
<evidence type="ECO:0000256" key="4">
    <source>
        <dbReference type="ARBA" id="ARBA00022801"/>
    </source>
</evidence>
<dbReference type="GO" id="GO:0004540">
    <property type="term" value="F:RNA nuclease activity"/>
    <property type="evidence" value="ECO:0007669"/>
    <property type="project" value="InterPro"/>
</dbReference>
<keyword evidence="2 5" id="KW-0540">Nuclease</keyword>
<dbReference type="SUPFAM" id="SSF88723">
    <property type="entry name" value="PIN domain-like"/>
    <property type="match status" value="1"/>
</dbReference>
<dbReference type="InterPro" id="IPR002716">
    <property type="entry name" value="PIN_dom"/>
</dbReference>
<dbReference type="STRING" id="1817768.A3A87_02680"/>
<feature type="binding site" evidence="5">
    <location>
        <position position="112"/>
    </location>
    <ligand>
        <name>Mg(2+)</name>
        <dbReference type="ChEBI" id="CHEBI:18420"/>
    </ligand>
</feature>
<keyword evidence="4 5" id="KW-0378">Hydrolase</keyword>
<dbReference type="InterPro" id="IPR029060">
    <property type="entry name" value="PIN-like_dom_sf"/>
</dbReference>
<comment type="cofactor">
    <cofactor evidence="5">
        <name>Mg(2+)</name>
        <dbReference type="ChEBI" id="CHEBI:18420"/>
    </cofactor>
</comment>
<keyword evidence="1 5" id="KW-1277">Toxin-antitoxin system</keyword>
<dbReference type="GO" id="GO:0016787">
    <property type="term" value="F:hydrolase activity"/>
    <property type="evidence" value="ECO:0007669"/>
    <property type="project" value="UniProtKB-KW"/>
</dbReference>
<keyword evidence="3 5" id="KW-0479">Metal-binding</keyword>
<comment type="similarity">
    <text evidence="5">Belongs to the PINc/VapC protein family.</text>
</comment>
<evidence type="ECO:0000256" key="1">
    <source>
        <dbReference type="ARBA" id="ARBA00022649"/>
    </source>
</evidence>
<name>A0A1F6U5Z8_9PROT</name>
<feature type="binding site" evidence="5">
    <location>
        <position position="21"/>
    </location>
    <ligand>
        <name>Mg(2+)</name>
        <dbReference type="ChEBI" id="CHEBI:18420"/>
    </ligand>
</feature>
<evidence type="ECO:0000259" key="6">
    <source>
        <dbReference type="Pfam" id="PF01850"/>
    </source>
</evidence>
<keyword evidence="5" id="KW-0460">Magnesium</keyword>
<dbReference type="GO" id="GO:0090729">
    <property type="term" value="F:toxin activity"/>
    <property type="evidence" value="ECO:0007669"/>
    <property type="project" value="UniProtKB-KW"/>
</dbReference>
<protein>
    <recommendedName>
        <fullName evidence="5">Ribonuclease VapC</fullName>
        <shortName evidence="5">RNase VapC</shortName>
        <ecNumber evidence="5">3.1.-.-</ecNumber>
    </recommendedName>
    <alternativeName>
        <fullName evidence="5">Toxin VapC</fullName>
    </alternativeName>
</protein>
<keyword evidence="5" id="KW-0800">Toxin</keyword>
<dbReference type="Proteomes" id="UP000179037">
    <property type="component" value="Unassembled WGS sequence"/>
</dbReference>
<feature type="domain" description="PIN" evidence="6">
    <location>
        <begin position="19"/>
        <end position="136"/>
    </location>
</feature>
<reference evidence="7 8" key="1">
    <citation type="journal article" date="2016" name="Nat. Commun.">
        <title>Thousands of microbial genomes shed light on interconnected biogeochemical processes in an aquifer system.</title>
        <authorList>
            <person name="Anantharaman K."/>
            <person name="Brown C.T."/>
            <person name="Hug L.A."/>
            <person name="Sharon I."/>
            <person name="Castelle C.J."/>
            <person name="Probst A.J."/>
            <person name="Thomas B.C."/>
            <person name="Singh A."/>
            <person name="Wilkins M.J."/>
            <person name="Karaoz U."/>
            <person name="Brodie E.L."/>
            <person name="Williams K.H."/>
            <person name="Hubbard S.S."/>
            <person name="Banfield J.F."/>
        </authorList>
    </citation>
    <scope>NUCLEOTIDE SEQUENCE [LARGE SCALE GENOMIC DNA]</scope>
</reference>